<dbReference type="EMBL" id="KZ825522">
    <property type="protein sequence ID" value="PYI30011.1"/>
    <property type="molecule type" value="Genomic_DNA"/>
</dbReference>
<feature type="region of interest" description="Disordered" evidence="1">
    <location>
        <begin position="1"/>
        <end position="23"/>
    </location>
</feature>
<evidence type="ECO:0000256" key="2">
    <source>
        <dbReference type="SAM" id="Phobius"/>
    </source>
</evidence>
<organism evidence="3 4">
    <name type="scientific">Aspergillus indologenus CBS 114.80</name>
    <dbReference type="NCBI Taxonomy" id="1450541"/>
    <lineage>
        <taxon>Eukaryota</taxon>
        <taxon>Fungi</taxon>
        <taxon>Dikarya</taxon>
        <taxon>Ascomycota</taxon>
        <taxon>Pezizomycotina</taxon>
        <taxon>Eurotiomycetes</taxon>
        <taxon>Eurotiomycetidae</taxon>
        <taxon>Eurotiales</taxon>
        <taxon>Aspergillaceae</taxon>
        <taxon>Aspergillus</taxon>
        <taxon>Aspergillus subgen. Circumdati</taxon>
    </lineage>
</organism>
<proteinExistence type="predicted"/>
<gene>
    <name evidence="3" type="ORF">BP00DRAFT_426991</name>
</gene>
<evidence type="ECO:0000313" key="3">
    <source>
        <dbReference type="EMBL" id="PYI30011.1"/>
    </source>
</evidence>
<dbReference type="AlphaFoldDB" id="A0A2V5I1Q8"/>
<name>A0A2V5I1Q8_9EURO</name>
<dbReference type="Proteomes" id="UP000248817">
    <property type="component" value="Unassembled WGS sequence"/>
</dbReference>
<reference evidence="3 4" key="1">
    <citation type="submission" date="2018-02" db="EMBL/GenBank/DDBJ databases">
        <title>The genomes of Aspergillus section Nigri reveals drivers in fungal speciation.</title>
        <authorList>
            <consortium name="DOE Joint Genome Institute"/>
            <person name="Vesth T.C."/>
            <person name="Nybo J."/>
            <person name="Theobald S."/>
            <person name="Brandl J."/>
            <person name="Frisvad J.C."/>
            <person name="Nielsen K.F."/>
            <person name="Lyhne E.K."/>
            <person name="Kogle M.E."/>
            <person name="Kuo A."/>
            <person name="Riley R."/>
            <person name="Clum A."/>
            <person name="Nolan M."/>
            <person name="Lipzen A."/>
            <person name="Salamov A."/>
            <person name="Henrissat B."/>
            <person name="Wiebenga A."/>
            <person name="De vries R.P."/>
            <person name="Grigoriev I.V."/>
            <person name="Mortensen U.H."/>
            <person name="Andersen M.R."/>
            <person name="Baker S.E."/>
        </authorList>
    </citation>
    <scope>NUCLEOTIDE SEQUENCE [LARGE SCALE GENOMIC DNA]</scope>
    <source>
        <strain evidence="3 4">CBS 114.80</strain>
    </source>
</reference>
<feature type="compositionally biased region" description="Polar residues" evidence="1">
    <location>
        <begin position="1"/>
        <end position="17"/>
    </location>
</feature>
<keyword evidence="2" id="KW-1133">Transmembrane helix</keyword>
<feature type="transmembrane region" description="Helical" evidence="2">
    <location>
        <begin position="40"/>
        <end position="58"/>
    </location>
</feature>
<keyword evidence="2" id="KW-0472">Membrane</keyword>
<keyword evidence="4" id="KW-1185">Reference proteome</keyword>
<evidence type="ECO:0000313" key="4">
    <source>
        <dbReference type="Proteomes" id="UP000248817"/>
    </source>
</evidence>
<evidence type="ECO:0000256" key="1">
    <source>
        <dbReference type="SAM" id="MobiDB-lite"/>
    </source>
</evidence>
<sequence>MISPRRSSPHQPSTSPRISRLMPQYDETGGGLILPKHNKYLMAAICVLLLILIILRVTKHTTPLKTNKTHREKKKSS</sequence>
<accession>A0A2V5I1Q8</accession>
<keyword evidence="2" id="KW-0812">Transmembrane</keyword>
<protein>
    <submittedName>
        <fullName evidence="3">Uncharacterized protein</fullName>
    </submittedName>
</protein>